<dbReference type="PANTHER" id="PTHR48207:SF3">
    <property type="entry name" value="SUCCINATE--HYDROXYMETHYLGLUTARATE COA-TRANSFERASE"/>
    <property type="match status" value="1"/>
</dbReference>
<dbReference type="Gene3D" id="3.30.1540.10">
    <property type="entry name" value="formyl-coa transferase, domain 3"/>
    <property type="match status" value="1"/>
</dbReference>
<gene>
    <name evidence="2" type="ORF">CCS01_07025</name>
</gene>
<dbReference type="InterPro" id="IPR044855">
    <property type="entry name" value="CoA-Trfase_III_dom3_sf"/>
</dbReference>
<evidence type="ECO:0000313" key="3">
    <source>
        <dbReference type="Proteomes" id="UP000239724"/>
    </source>
</evidence>
<dbReference type="OrthoDB" id="7457784at2"/>
<dbReference type="SUPFAM" id="SSF89796">
    <property type="entry name" value="CoA-transferase family III (CaiB/BaiF)"/>
    <property type="match status" value="1"/>
</dbReference>
<keyword evidence="3" id="KW-1185">Reference proteome</keyword>
<dbReference type="InterPro" id="IPR050483">
    <property type="entry name" value="CoA-transferase_III_domain"/>
</dbReference>
<dbReference type="InterPro" id="IPR023606">
    <property type="entry name" value="CoA-Trfase_III_dom_1_sf"/>
</dbReference>
<dbReference type="Gene3D" id="3.40.50.10540">
    <property type="entry name" value="Crotonobetainyl-coa:carnitine coa-transferase, domain 1"/>
    <property type="match status" value="1"/>
</dbReference>
<proteinExistence type="predicted"/>
<organism evidence="2 3">
    <name type="scientific">Rhodopila globiformis</name>
    <name type="common">Rhodopseudomonas globiformis</name>
    <dbReference type="NCBI Taxonomy" id="1071"/>
    <lineage>
        <taxon>Bacteria</taxon>
        <taxon>Pseudomonadati</taxon>
        <taxon>Pseudomonadota</taxon>
        <taxon>Alphaproteobacteria</taxon>
        <taxon>Acetobacterales</taxon>
        <taxon>Acetobacteraceae</taxon>
        <taxon>Rhodopila</taxon>
    </lineage>
</organism>
<dbReference type="Proteomes" id="UP000239724">
    <property type="component" value="Unassembled WGS sequence"/>
</dbReference>
<dbReference type="RefSeq" id="WP_104518138.1">
    <property type="nucleotide sequence ID" value="NZ_NHRY01000070.1"/>
</dbReference>
<dbReference type="InterPro" id="IPR003673">
    <property type="entry name" value="CoA-Trfase_fam_III"/>
</dbReference>
<evidence type="ECO:0000313" key="2">
    <source>
        <dbReference type="EMBL" id="PPQ35615.1"/>
    </source>
</evidence>
<keyword evidence="1" id="KW-0808">Transferase</keyword>
<comment type="caution">
    <text evidence="2">The sequence shown here is derived from an EMBL/GenBank/DDBJ whole genome shotgun (WGS) entry which is preliminary data.</text>
</comment>
<dbReference type="EMBL" id="NHRY01000070">
    <property type="protein sequence ID" value="PPQ35615.1"/>
    <property type="molecule type" value="Genomic_DNA"/>
</dbReference>
<reference evidence="2 3" key="1">
    <citation type="journal article" date="2018" name="Arch. Microbiol.">
        <title>New insights into the metabolic potential of the phototrophic purple bacterium Rhodopila globiformis DSM 161(T) from its draft genome sequence and evidence for a vanadium-dependent nitrogenase.</title>
        <authorList>
            <person name="Imhoff J.F."/>
            <person name="Rahn T."/>
            <person name="Kunzel S."/>
            <person name="Neulinger S.C."/>
        </authorList>
    </citation>
    <scope>NUCLEOTIDE SEQUENCE [LARGE SCALE GENOMIC DNA]</scope>
    <source>
        <strain evidence="2 3">DSM 161</strain>
    </source>
</reference>
<evidence type="ECO:0000256" key="1">
    <source>
        <dbReference type="ARBA" id="ARBA00022679"/>
    </source>
</evidence>
<sequence>MLDVQALEGCKVLDISTFLAGPFCATQLGEFGADVIKVELPAVGDATRRFGTMTECGDSLPWLSESRNKRCITLDLRKPQGAALLQRLVADADVLVENFQPGTLEKWGLGYDVLSGVNPRLIMVRISGYGQTGPYKDRPGFGRIGNAFGGLSFLAGYPDRAPVTPGSATIPDYMAGLYGALGTLLALQAREKTGRGQVVDIGLYEPIFRILDELAPAFAYKGYVRQRMGPGTVNVVPHSHYPTRDGRWIAIACTNDKIFARLADAMGRPDLAGESRWGTIAARERDRTLVDETVGAWTATMDRADLMRACEQAQVPCGPVYSIDEIFEDPHYAARGNILRMQDPRMGDLAVPNLVPRLSETPGKVNWLGTSLGAHNAEIYQGRLGLSEDEMKMLAAAGVI</sequence>
<accession>A0A2S6NKM0</accession>
<protein>
    <submittedName>
        <fullName evidence="2">Carnitine dehydratase</fullName>
    </submittedName>
</protein>
<dbReference type="Pfam" id="PF02515">
    <property type="entry name" value="CoA_transf_3"/>
    <property type="match status" value="1"/>
</dbReference>
<dbReference type="AlphaFoldDB" id="A0A2S6NKM0"/>
<name>A0A2S6NKM0_RHOGL</name>
<dbReference type="PANTHER" id="PTHR48207">
    <property type="entry name" value="SUCCINATE--HYDROXYMETHYLGLUTARATE COA-TRANSFERASE"/>
    <property type="match status" value="1"/>
</dbReference>
<dbReference type="GO" id="GO:0008410">
    <property type="term" value="F:CoA-transferase activity"/>
    <property type="evidence" value="ECO:0007669"/>
    <property type="project" value="TreeGrafter"/>
</dbReference>